<dbReference type="InterPro" id="IPR057251">
    <property type="entry name" value="FP_C"/>
</dbReference>
<name>A0ABN8P4C6_9CNID</name>
<evidence type="ECO:0000256" key="1">
    <source>
        <dbReference type="SAM" id="Coils"/>
    </source>
</evidence>
<organism evidence="3 4">
    <name type="scientific">Porites lobata</name>
    <dbReference type="NCBI Taxonomy" id="104759"/>
    <lineage>
        <taxon>Eukaryota</taxon>
        <taxon>Metazoa</taxon>
        <taxon>Cnidaria</taxon>
        <taxon>Anthozoa</taxon>
        <taxon>Hexacorallia</taxon>
        <taxon>Scleractinia</taxon>
        <taxon>Fungiina</taxon>
        <taxon>Poritidae</taxon>
        <taxon>Porites</taxon>
    </lineage>
</organism>
<dbReference type="Proteomes" id="UP001159405">
    <property type="component" value="Unassembled WGS sequence"/>
</dbReference>
<proteinExistence type="predicted"/>
<dbReference type="EMBL" id="CALNXK010000052">
    <property type="protein sequence ID" value="CAH3133158.1"/>
    <property type="molecule type" value="Genomic_DNA"/>
</dbReference>
<protein>
    <recommendedName>
        <fullName evidence="2">FP protein C-terminal domain-containing protein</fullName>
    </recommendedName>
</protein>
<keyword evidence="1" id="KW-0175">Coiled coil</keyword>
<dbReference type="Gene3D" id="1.20.5.340">
    <property type="match status" value="1"/>
</dbReference>
<keyword evidence="4" id="KW-1185">Reference proteome</keyword>
<dbReference type="Pfam" id="PF25298">
    <property type="entry name" value="Baculo_FP_2nd"/>
    <property type="match status" value="1"/>
</dbReference>
<gene>
    <name evidence="3" type="ORF">PLOB_00036669</name>
</gene>
<evidence type="ECO:0000259" key="2">
    <source>
        <dbReference type="Pfam" id="PF25298"/>
    </source>
</evidence>
<evidence type="ECO:0000313" key="4">
    <source>
        <dbReference type="Proteomes" id="UP001159405"/>
    </source>
</evidence>
<evidence type="ECO:0000313" key="3">
    <source>
        <dbReference type="EMBL" id="CAH3133158.1"/>
    </source>
</evidence>
<comment type="caution">
    <text evidence="3">The sequence shown here is derived from an EMBL/GenBank/DDBJ whole genome shotgun (WGS) entry which is preliminary data.</text>
</comment>
<sequence>RSVGFERPSVQNGAKMGITREEIKNLLKEEIEPLERKLDNLNNGFQELKRLVDFVNGKYDDVLAQLKQANEKIQRQGTSLKQMRKDLDDATKQAQDAMNGFENLAEYLRRDCLEISGVPPSESYTCNQLVMAVGQAIGVQVKEEDISTSHPLPTFKEDAPPKIIVKFTRRDMRNSFYTNRRKLIDKKTSDLPDLGITAESKVYISESLTRYKKELFGEVNKLRKKIKWKHIWTQNSRIYVKESDKSTVVVIDSYEALDKFKSSLPPRSNQS</sequence>
<feature type="non-terminal residue" evidence="3">
    <location>
        <position position="1"/>
    </location>
</feature>
<feature type="coiled-coil region" evidence="1">
    <location>
        <begin position="24"/>
        <end position="100"/>
    </location>
</feature>
<accession>A0ABN8P4C6</accession>
<reference evidence="3 4" key="1">
    <citation type="submission" date="2022-05" db="EMBL/GenBank/DDBJ databases">
        <authorList>
            <consortium name="Genoscope - CEA"/>
            <person name="William W."/>
        </authorList>
    </citation>
    <scope>NUCLEOTIDE SEQUENCE [LARGE SCALE GENOMIC DNA]</scope>
</reference>
<feature type="domain" description="FP protein C-terminal" evidence="2">
    <location>
        <begin position="209"/>
        <end position="260"/>
    </location>
</feature>